<sequence>MLHEFELHKEIELTATPEQVWEAIATGPGTDAWFMGRNQIEQGEGGRNEMDLLGRVQRSTVTGWEPGKRFSIRGDANPDGSFLAMEYLIEGRDGGSTVLRLVQSGFLGDDWETEYEAMQEGWDMYLHKLSQYLTYFPGRGAVPISAVRPRAGDRDRAWATIMAALGLDGPAAEGDPVRFQVDGLPPAEGVVDYAGLPTFLGVRTSDALYRFIHSGPQRGDVVVLGHHVFADVDREETERAWRAWLDHLFA</sequence>
<proteinExistence type="inferred from homology"/>
<evidence type="ECO:0000313" key="3">
    <source>
        <dbReference type="EMBL" id="MBP2706992.1"/>
    </source>
</evidence>
<dbReference type="InterPro" id="IPR013538">
    <property type="entry name" value="ASHA1/2-like_C"/>
</dbReference>
<evidence type="ECO:0000259" key="2">
    <source>
        <dbReference type="Pfam" id="PF08327"/>
    </source>
</evidence>
<evidence type="ECO:0000256" key="1">
    <source>
        <dbReference type="ARBA" id="ARBA00006817"/>
    </source>
</evidence>
<dbReference type="Proteomes" id="UP000674234">
    <property type="component" value="Unassembled WGS sequence"/>
</dbReference>
<evidence type="ECO:0000313" key="4">
    <source>
        <dbReference type="Proteomes" id="UP000674234"/>
    </source>
</evidence>
<dbReference type="Pfam" id="PF08327">
    <property type="entry name" value="AHSA1"/>
    <property type="match status" value="1"/>
</dbReference>
<accession>A0A941AL94</accession>
<gene>
    <name evidence="3" type="ORF">JOL79_24710</name>
</gene>
<protein>
    <submittedName>
        <fullName evidence="3">SRPBCC domain-containing protein</fullName>
    </submittedName>
</protein>
<comment type="similarity">
    <text evidence="1">Belongs to the AHA1 family.</text>
</comment>
<comment type="caution">
    <text evidence="3">The sequence shown here is derived from an EMBL/GenBank/DDBJ whole genome shotgun (WGS) entry which is preliminary data.</text>
</comment>
<dbReference type="InterPro" id="IPR023393">
    <property type="entry name" value="START-like_dom_sf"/>
</dbReference>
<reference evidence="3" key="1">
    <citation type="submission" date="2021-02" db="EMBL/GenBank/DDBJ databases">
        <title>Draft genome sequence of Microbispora sp. RL4-1S isolated from rice leaves in Thailand.</title>
        <authorList>
            <person name="Muangham S."/>
            <person name="Duangmal K."/>
        </authorList>
    </citation>
    <scope>NUCLEOTIDE SEQUENCE</scope>
    <source>
        <strain evidence="3">RL4-1S</strain>
    </source>
</reference>
<dbReference type="CDD" id="cd07814">
    <property type="entry name" value="SRPBCC_CalC_Aha1-like"/>
    <property type="match status" value="1"/>
</dbReference>
<name>A0A941AL94_9ACTN</name>
<feature type="domain" description="Activator of Hsp90 ATPase homologue 1/2-like C-terminal" evidence="2">
    <location>
        <begin position="15"/>
        <end position="133"/>
    </location>
</feature>
<organism evidence="3 4">
    <name type="scientific">Microbispora oryzae</name>
    <dbReference type="NCBI Taxonomy" id="2806554"/>
    <lineage>
        <taxon>Bacteria</taxon>
        <taxon>Bacillati</taxon>
        <taxon>Actinomycetota</taxon>
        <taxon>Actinomycetes</taxon>
        <taxon>Streptosporangiales</taxon>
        <taxon>Streptosporangiaceae</taxon>
        <taxon>Microbispora</taxon>
    </lineage>
</organism>
<dbReference type="Gene3D" id="3.30.530.20">
    <property type="match status" value="1"/>
</dbReference>
<dbReference type="SUPFAM" id="SSF55961">
    <property type="entry name" value="Bet v1-like"/>
    <property type="match status" value="1"/>
</dbReference>
<dbReference type="AlphaFoldDB" id="A0A941AL94"/>
<dbReference type="EMBL" id="JAFCNB010000016">
    <property type="protein sequence ID" value="MBP2706992.1"/>
    <property type="molecule type" value="Genomic_DNA"/>
</dbReference>
<keyword evidence="4" id="KW-1185">Reference proteome</keyword>